<comment type="catalytic activity">
    <reaction evidence="1 6">
        <text>an S-substituted glutathione + H2O = an S-substituted L-cysteinylglycine + L-glutamate</text>
        <dbReference type="Rhea" id="RHEA:59468"/>
        <dbReference type="ChEBI" id="CHEBI:15377"/>
        <dbReference type="ChEBI" id="CHEBI:29985"/>
        <dbReference type="ChEBI" id="CHEBI:90779"/>
        <dbReference type="ChEBI" id="CHEBI:143103"/>
        <dbReference type="EC" id="3.4.19.13"/>
    </reaction>
</comment>
<dbReference type="InterPro" id="IPR029055">
    <property type="entry name" value="Ntn_hydrolases_N"/>
</dbReference>
<keyword evidence="6" id="KW-0317">Glutathione biosynthesis</keyword>
<evidence type="ECO:0000313" key="8">
    <source>
        <dbReference type="Proteomes" id="UP000198778"/>
    </source>
</evidence>
<comment type="similarity">
    <text evidence="6">Belongs to the gamma-glutamyltransferase family.</text>
</comment>
<comment type="PTM">
    <text evidence="6">Cleaved by autocatalysis into a large and a small subunit.</text>
</comment>
<dbReference type="Proteomes" id="UP000198778">
    <property type="component" value="Unassembled WGS sequence"/>
</dbReference>
<dbReference type="PANTHER" id="PTHR43881:SF1">
    <property type="entry name" value="GAMMA-GLUTAMYLTRANSPEPTIDASE (AFU_ORTHOLOGUE AFUA_4G13580)"/>
    <property type="match status" value="1"/>
</dbReference>
<dbReference type="PANTHER" id="PTHR43881">
    <property type="entry name" value="GAMMA-GLUTAMYLTRANSPEPTIDASE (AFU_ORTHOLOGUE AFUA_4G13580)"/>
    <property type="match status" value="1"/>
</dbReference>
<keyword evidence="6" id="KW-0012">Acyltransferase</keyword>
<dbReference type="Gene3D" id="3.60.20.40">
    <property type="match status" value="1"/>
</dbReference>
<keyword evidence="6" id="KW-0865">Zymogen</keyword>
<comment type="catalytic activity">
    <reaction evidence="3 6">
        <text>an N-terminal (5-L-glutamyl)-[peptide] + an alpha-amino acid = 5-L-glutamyl amino acid + an N-terminal L-alpha-aminoacyl-[peptide]</text>
        <dbReference type="Rhea" id="RHEA:23904"/>
        <dbReference type="Rhea" id="RHEA-COMP:9780"/>
        <dbReference type="Rhea" id="RHEA-COMP:9795"/>
        <dbReference type="ChEBI" id="CHEBI:77644"/>
        <dbReference type="ChEBI" id="CHEBI:78597"/>
        <dbReference type="ChEBI" id="CHEBI:78599"/>
        <dbReference type="ChEBI" id="CHEBI:78608"/>
        <dbReference type="EC" id="2.3.2.2"/>
    </reaction>
</comment>
<dbReference type="PRINTS" id="PR01210">
    <property type="entry name" value="GGTRANSPTASE"/>
</dbReference>
<dbReference type="EC" id="3.4.19.13" evidence="6"/>
<dbReference type="AlphaFoldDB" id="A0A1H0E2W8"/>
<evidence type="ECO:0000256" key="1">
    <source>
        <dbReference type="ARBA" id="ARBA00001049"/>
    </source>
</evidence>
<proteinExistence type="inferred from homology"/>
<dbReference type="EMBL" id="FNIL01000003">
    <property type="protein sequence ID" value="SDN76695.1"/>
    <property type="molecule type" value="Genomic_DNA"/>
</dbReference>
<evidence type="ECO:0000256" key="3">
    <source>
        <dbReference type="ARBA" id="ARBA00047417"/>
    </source>
</evidence>
<dbReference type="GO" id="GO:0006751">
    <property type="term" value="P:glutathione catabolic process"/>
    <property type="evidence" value="ECO:0007669"/>
    <property type="project" value="UniProtKB-UniRule"/>
</dbReference>
<name>A0A1H0E2W8_9BACI</name>
<evidence type="ECO:0000256" key="2">
    <source>
        <dbReference type="ARBA" id="ARBA00001089"/>
    </source>
</evidence>
<dbReference type="InterPro" id="IPR000101">
    <property type="entry name" value="GGT_peptidase"/>
</dbReference>
<dbReference type="STRING" id="745820.SAMN04488053_103184"/>
<reference evidence="8" key="1">
    <citation type="submission" date="2016-10" db="EMBL/GenBank/DDBJ databases">
        <authorList>
            <person name="Varghese N."/>
            <person name="Submissions S."/>
        </authorList>
    </citation>
    <scope>NUCLEOTIDE SEQUENCE [LARGE SCALE GENOMIC DNA]</scope>
    <source>
        <strain evidence="8">CGMCC 1.10369</strain>
    </source>
</reference>
<comment type="subunit">
    <text evidence="6">This enzyme consists of two polypeptide chains, which are synthesized in precursor form from a single polypeptide.</text>
</comment>
<comment type="pathway">
    <text evidence="6">Sulfur metabolism; glutathione metabolism.</text>
</comment>
<evidence type="ECO:0000256" key="5">
    <source>
        <dbReference type="PIRSR" id="PIRSR600101-2"/>
    </source>
</evidence>
<evidence type="ECO:0000256" key="6">
    <source>
        <dbReference type="RuleBase" id="RU368036"/>
    </source>
</evidence>
<dbReference type="OrthoDB" id="9781342at2"/>
<dbReference type="InterPro" id="IPR043138">
    <property type="entry name" value="GGT_lsub"/>
</dbReference>
<keyword evidence="8" id="KW-1185">Reference proteome</keyword>
<dbReference type="GO" id="GO:0036374">
    <property type="term" value="F:glutathione hydrolase activity"/>
    <property type="evidence" value="ECO:0007669"/>
    <property type="project" value="UniProtKB-UniRule"/>
</dbReference>
<evidence type="ECO:0000313" key="7">
    <source>
        <dbReference type="EMBL" id="SDN76695.1"/>
    </source>
</evidence>
<dbReference type="Gene3D" id="1.10.246.130">
    <property type="match status" value="1"/>
</dbReference>
<dbReference type="RefSeq" id="WP_090842159.1">
    <property type="nucleotide sequence ID" value="NZ_FNIL01000003.1"/>
</dbReference>
<dbReference type="GO" id="GO:0103068">
    <property type="term" value="F:leukotriene C4 gamma-glutamyl transferase activity"/>
    <property type="evidence" value="ECO:0007669"/>
    <property type="project" value="UniProtKB-EC"/>
</dbReference>
<keyword evidence="6" id="KW-0808">Transferase</keyword>
<dbReference type="EC" id="2.3.2.2" evidence="6"/>
<dbReference type="UniPathway" id="UPA00204"/>
<dbReference type="Pfam" id="PF01019">
    <property type="entry name" value="G_glu_transpept"/>
    <property type="match status" value="1"/>
</dbReference>
<comment type="catalytic activity">
    <reaction evidence="2 6">
        <text>glutathione + H2O = L-cysteinylglycine + L-glutamate</text>
        <dbReference type="Rhea" id="RHEA:28807"/>
        <dbReference type="ChEBI" id="CHEBI:15377"/>
        <dbReference type="ChEBI" id="CHEBI:29985"/>
        <dbReference type="ChEBI" id="CHEBI:57925"/>
        <dbReference type="ChEBI" id="CHEBI:61694"/>
        <dbReference type="EC" id="3.4.19.13"/>
    </reaction>
</comment>
<dbReference type="InterPro" id="IPR052896">
    <property type="entry name" value="GGT-like_enzyme"/>
</dbReference>
<keyword evidence="6 7" id="KW-0378">Hydrolase</keyword>
<dbReference type="NCBIfam" id="TIGR00066">
    <property type="entry name" value="g_glut_trans"/>
    <property type="match status" value="1"/>
</dbReference>
<feature type="binding site" evidence="5">
    <location>
        <position position="446"/>
    </location>
    <ligand>
        <name>L-glutamate</name>
        <dbReference type="ChEBI" id="CHEBI:29985"/>
    </ligand>
</feature>
<protein>
    <recommendedName>
        <fullName evidence="6">Glutathione hydrolase proenzyme</fullName>
        <ecNumber evidence="6">2.3.2.2</ecNumber>
        <ecNumber evidence="6">3.4.19.13</ecNumber>
    </recommendedName>
    <component>
        <recommendedName>
            <fullName evidence="6">Glutathione hydrolase large chain</fullName>
        </recommendedName>
    </component>
    <component>
        <recommendedName>
            <fullName evidence="6">Glutathione hydrolase small chain</fullName>
        </recommendedName>
    </component>
</protein>
<feature type="active site" description="Nucleophile" evidence="4">
    <location>
        <position position="363"/>
    </location>
</feature>
<evidence type="ECO:0000256" key="4">
    <source>
        <dbReference type="PIRSR" id="PIRSR600101-1"/>
    </source>
</evidence>
<accession>A0A1H0E2W8</accession>
<dbReference type="SUPFAM" id="SSF56235">
    <property type="entry name" value="N-terminal nucleophile aminohydrolases (Ntn hydrolases)"/>
    <property type="match status" value="1"/>
</dbReference>
<sequence length="548" mass="61201">MQIQQGAAPEFLDTGRKPVQGARGAVTSPNYLATQAGEQVIRKGGHAVEGAIAVNAVLCVVYPHMAGLGGDLFALVYDQQEKRVQSINGSGRAGENASISWYKDRDYKSIPDRGIEAANTVPGTVDAWEKLHQQHGKLEWKELFEDAIYYAEHGFPVSEKFNRFINEKAEVIEMNEEASSVFFQEGKGLEPGWLMVQKNLAWTLKQIADHGASSFYQGEIADKMIASLEKHDGLLTKEDLKNHVSDWQEPISTTYKKDYEIFEMQPNTQGIGTLMMLNILEKYNLKELGDNSVGYYHLMAEAAKIAFTYRDQWVTDPAFEDVPVKDLLSEAHTEKMLGQINMDKAFPVKDLPELPELDVNKDTTYFAVTDKDGNAVSMIQSIYHEFGSGFMVEDCGFLLQNRGSFFSLDEEHPNKLEPGKRTFHTIIPAMALKNDEPFLLFGTMGGEGQPQSQCALFTRIVEFGYDMQQAIEAPRWLYGRTWGEDSSSLKLESRIPDAVVTALADKGHEIEPALSYSQQMGHAQGIIIRNKIYEAGADPRGDGIALSW</sequence>
<dbReference type="InterPro" id="IPR043137">
    <property type="entry name" value="GGT_ssub_C"/>
</dbReference>
<dbReference type="GO" id="GO:0006750">
    <property type="term" value="P:glutathione biosynthetic process"/>
    <property type="evidence" value="ECO:0007669"/>
    <property type="project" value="UniProtKB-KW"/>
</dbReference>
<organism evidence="7 8">
    <name type="scientific">Alkalicoccus daliensis</name>
    <dbReference type="NCBI Taxonomy" id="745820"/>
    <lineage>
        <taxon>Bacteria</taxon>
        <taxon>Bacillati</taxon>
        <taxon>Bacillota</taxon>
        <taxon>Bacilli</taxon>
        <taxon>Bacillales</taxon>
        <taxon>Bacillaceae</taxon>
        <taxon>Alkalicoccus</taxon>
    </lineage>
</organism>
<gene>
    <name evidence="7" type="ORF">SAMN04488053_103184</name>
</gene>